<evidence type="ECO:0000256" key="1">
    <source>
        <dbReference type="SAM" id="MobiDB-lite"/>
    </source>
</evidence>
<keyword evidence="3" id="KW-1185">Reference proteome</keyword>
<dbReference type="AlphaFoldDB" id="A0A1Q3C2B3"/>
<dbReference type="InParanoid" id="A0A1Q3C2B3"/>
<sequence length="99" mass="11183">MDAVNTSSSTSSSIPSMPEGTEPPIVGTRQNEDHTMITLKEKQDPLRTQVIKKDTSTSGNLACENNINRRHRKWLGWFQMGCSSYTEKFLERHNSSRGI</sequence>
<evidence type="ECO:0000313" key="2">
    <source>
        <dbReference type="EMBL" id="GAV74319.1"/>
    </source>
</evidence>
<feature type="region of interest" description="Disordered" evidence="1">
    <location>
        <begin position="1"/>
        <end position="32"/>
    </location>
</feature>
<dbReference type="EMBL" id="BDDD01001220">
    <property type="protein sequence ID" value="GAV74319.1"/>
    <property type="molecule type" value="Genomic_DNA"/>
</dbReference>
<name>A0A1Q3C2B3_CEPFO</name>
<comment type="caution">
    <text evidence="2">The sequence shown here is derived from an EMBL/GenBank/DDBJ whole genome shotgun (WGS) entry which is preliminary data.</text>
</comment>
<accession>A0A1Q3C2B3</accession>
<proteinExistence type="predicted"/>
<evidence type="ECO:0000313" key="3">
    <source>
        <dbReference type="Proteomes" id="UP000187406"/>
    </source>
</evidence>
<organism evidence="2 3">
    <name type="scientific">Cephalotus follicularis</name>
    <name type="common">Albany pitcher plant</name>
    <dbReference type="NCBI Taxonomy" id="3775"/>
    <lineage>
        <taxon>Eukaryota</taxon>
        <taxon>Viridiplantae</taxon>
        <taxon>Streptophyta</taxon>
        <taxon>Embryophyta</taxon>
        <taxon>Tracheophyta</taxon>
        <taxon>Spermatophyta</taxon>
        <taxon>Magnoliopsida</taxon>
        <taxon>eudicotyledons</taxon>
        <taxon>Gunneridae</taxon>
        <taxon>Pentapetalae</taxon>
        <taxon>rosids</taxon>
        <taxon>fabids</taxon>
        <taxon>Oxalidales</taxon>
        <taxon>Cephalotaceae</taxon>
        <taxon>Cephalotus</taxon>
    </lineage>
</organism>
<reference evidence="3" key="1">
    <citation type="submission" date="2016-04" db="EMBL/GenBank/DDBJ databases">
        <title>Cephalotus genome sequencing.</title>
        <authorList>
            <person name="Fukushima K."/>
            <person name="Hasebe M."/>
            <person name="Fang X."/>
        </authorList>
    </citation>
    <scope>NUCLEOTIDE SEQUENCE [LARGE SCALE GENOMIC DNA]</scope>
    <source>
        <strain evidence="3">cv. St1</strain>
    </source>
</reference>
<protein>
    <submittedName>
        <fullName evidence="2">Uncharacterized protein</fullName>
    </submittedName>
</protein>
<feature type="compositionally biased region" description="Low complexity" evidence="1">
    <location>
        <begin position="1"/>
        <end position="13"/>
    </location>
</feature>
<dbReference type="Proteomes" id="UP000187406">
    <property type="component" value="Unassembled WGS sequence"/>
</dbReference>
<gene>
    <name evidence="2" type="ORF">CFOL_v3_17799</name>
</gene>